<evidence type="ECO:0000256" key="1">
    <source>
        <dbReference type="SAM" id="MobiDB-lite"/>
    </source>
</evidence>
<evidence type="ECO:0000313" key="3">
    <source>
        <dbReference type="Proteomes" id="UP001142055"/>
    </source>
</evidence>
<evidence type="ECO:0000313" key="2">
    <source>
        <dbReference type="EMBL" id="KAJ6221736.1"/>
    </source>
</evidence>
<name>A0A9Q0RPG8_BLOTA</name>
<dbReference type="AlphaFoldDB" id="A0A9Q0RPG8"/>
<reference evidence="2" key="1">
    <citation type="submission" date="2022-12" db="EMBL/GenBank/DDBJ databases">
        <title>Genome assemblies of Blomia tropicalis.</title>
        <authorList>
            <person name="Cui Y."/>
        </authorList>
    </citation>
    <scope>NUCLEOTIDE SEQUENCE</scope>
    <source>
        <tissue evidence="2">Adult mites</tissue>
    </source>
</reference>
<dbReference type="Proteomes" id="UP001142055">
    <property type="component" value="Chromosome 1"/>
</dbReference>
<feature type="compositionally biased region" description="Basic and acidic residues" evidence="1">
    <location>
        <begin position="244"/>
        <end position="253"/>
    </location>
</feature>
<accession>A0A9Q0RPG8</accession>
<dbReference type="EMBL" id="JAPWDV010000001">
    <property type="protein sequence ID" value="KAJ6221736.1"/>
    <property type="molecule type" value="Genomic_DNA"/>
</dbReference>
<comment type="caution">
    <text evidence="2">The sequence shown here is derived from an EMBL/GenBank/DDBJ whole genome shotgun (WGS) entry which is preliminary data.</text>
</comment>
<gene>
    <name evidence="2" type="ORF">RDWZM_000281</name>
</gene>
<protein>
    <submittedName>
        <fullName evidence="2">Uncharacterized protein</fullName>
    </submittedName>
</protein>
<sequence>MNEWTDRRTVCSCIPNMSCNASRGNITRCLSAVLNSRAVLNTVINESIEPPSRVMPSHTAAAAYAYNPVSYSCLWRLFMVYHIMTIVTSSSSSPPGGMFCSSSENWRQPTKWTDCNPSTHSRSMPPAVHCCWYWHWYCHWHTLNPPNSSLHFFPYLSYVVHLSGNNIGIVDNWPDVPQMCADGHIHKHTHIIKRGHGSSQCKPLCASVCVCVCIMVPFTSGRLDWMVCMARVTPSSSSSSSLDSKNRAHHDGDNVTHVLPAIGRLHAFRTSHKTGTAELTCPIATLACSQLGPFVSIRYS</sequence>
<feature type="region of interest" description="Disordered" evidence="1">
    <location>
        <begin position="234"/>
        <end position="253"/>
    </location>
</feature>
<keyword evidence="3" id="KW-1185">Reference proteome</keyword>
<organism evidence="2 3">
    <name type="scientific">Blomia tropicalis</name>
    <name type="common">Mite</name>
    <dbReference type="NCBI Taxonomy" id="40697"/>
    <lineage>
        <taxon>Eukaryota</taxon>
        <taxon>Metazoa</taxon>
        <taxon>Ecdysozoa</taxon>
        <taxon>Arthropoda</taxon>
        <taxon>Chelicerata</taxon>
        <taxon>Arachnida</taxon>
        <taxon>Acari</taxon>
        <taxon>Acariformes</taxon>
        <taxon>Sarcoptiformes</taxon>
        <taxon>Astigmata</taxon>
        <taxon>Glycyphagoidea</taxon>
        <taxon>Echimyopodidae</taxon>
        <taxon>Blomia</taxon>
    </lineage>
</organism>
<proteinExistence type="predicted"/>